<keyword evidence="3" id="KW-1133">Transmembrane helix</keyword>
<organism evidence="4 5">
    <name type="scientific">Arthrobacter ulcerisalmonis</name>
    <dbReference type="NCBI Taxonomy" id="2483813"/>
    <lineage>
        <taxon>Bacteria</taxon>
        <taxon>Bacillati</taxon>
        <taxon>Actinomycetota</taxon>
        <taxon>Actinomycetes</taxon>
        <taxon>Micrococcales</taxon>
        <taxon>Micrococcaceae</taxon>
        <taxon>Arthrobacter</taxon>
    </lineage>
</organism>
<feature type="transmembrane region" description="Helical" evidence="3">
    <location>
        <begin position="69"/>
        <end position="96"/>
    </location>
</feature>
<sequence length="166" mass="17438">MTLGRGLLVLGCAAVVILALLGTLPMRSWWLLVLAVPALILDAVDGAVARRTGTVSPFGARLDMETDAALLLVLSVPAAATAGWWILLIGLLRYLFVAASALRPLLRAPLPFSQFRRTTAAVQGIALCLALVPLFPVAAAPVVSAASLALLVVSFGRDVLYLERRG</sequence>
<gene>
    <name evidence="4" type="ORF">PSET11_01575</name>
</gene>
<evidence type="ECO:0000313" key="5">
    <source>
        <dbReference type="Proteomes" id="UP000280861"/>
    </source>
</evidence>
<evidence type="ECO:0000256" key="3">
    <source>
        <dbReference type="SAM" id="Phobius"/>
    </source>
</evidence>
<dbReference type="Pfam" id="PF01066">
    <property type="entry name" value="CDP-OH_P_transf"/>
    <property type="match status" value="1"/>
</dbReference>
<evidence type="ECO:0000256" key="2">
    <source>
        <dbReference type="RuleBase" id="RU003750"/>
    </source>
</evidence>
<dbReference type="EMBL" id="UXAU01000021">
    <property type="protein sequence ID" value="VDC25490.1"/>
    <property type="molecule type" value="Genomic_DNA"/>
</dbReference>
<dbReference type="InterPro" id="IPR048254">
    <property type="entry name" value="CDP_ALCOHOL_P_TRANSF_CS"/>
</dbReference>
<dbReference type="Gene3D" id="1.20.120.1760">
    <property type="match status" value="1"/>
</dbReference>
<keyword evidence="3" id="KW-0812">Transmembrane</keyword>
<dbReference type="GO" id="GO:0008654">
    <property type="term" value="P:phospholipid biosynthetic process"/>
    <property type="evidence" value="ECO:0007669"/>
    <property type="project" value="InterPro"/>
</dbReference>
<dbReference type="PROSITE" id="PS00379">
    <property type="entry name" value="CDP_ALCOHOL_P_TRANSF"/>
    <property type="match status" value="1"/>
</dbReference>
<evidence type="ECO:0000256" key="1">
    <source>
        <dbReference type="ARBA" id="ARBA00022679"/>
    </source>
</evidence>
<feature type="transmembrane region" description="Helical" evidence="3">
    <location>
        <begin position="29"/>
        <end position="49"/>
    </location>
</feature>
<proteinExistence type="inferred from homology"/>
<dbReference type="InterPro" id="IPR000462">
    <property type="entry name" value="CDP-OH_P_trans"/>
</dbReference>
<protein>
    <submittedName>
        <fullName evidence="4">CDP-alcohol phosphatidyltransferase</fullName>
    </submittedName>
</protein>
<dbReference type="AlphaFoldDB" id="A0A3P5X2I7"/>
<keyword evidence="1 2" id="KW-0808">Transferase</keyword>
<dbReference type="GO" id="GO:0016780">
    <property type="term" value="F:phosphotransferase activity, for other substituted phosphate groups"/>
    <property type="evidence" value="ECO:0007669"/>
    <property type="project" value="InterPro"/>
</dbReference>
<feature type="transmembrane region" description="Helical" evidence="3">
    <location>
        <begin position="6"/>
        <end position="24"/>
    </location>
</feature>
<feature type="transmembrane region" description="Helical" evidence="3">
    <location>
        <begin position="142"/>
        <end position="162"/>
    </location>
</feature>
<keyword evidence="5" id="KW-1185">Reference proteome</keyword>
<keyword evidence="3" id="KW-0472">Membrane</keyword>
<name>A0A3P5X2I7_9MICC</name>
<accession>A0A3P5X2I7</accession>
<dbReference type="Proteomes" id="UP000280861">
    <property type="component" value="Unassembled WGS sequence"/>
</dbReference>
<evidence type="ECO:0000313" key="4">
    <source>
        <dbReference type="EMBL" id="VDC25490.1"/>
    </source>
</evidence>
<dbReference type="RefSeq" id="WP_203415932.1">
    <property type="nucleotide sequence ID" value="NZ_CBCRYA010000012.1"/>
</dbReference>
<comment type="similarity">
    <text evidence="2">Belongs to the CDP-alcohol phosphatidyltransferase class-I family.</text>
</comment>
<reference evidence="4 5" key="1">
    <citation type="submission" date="2018-11" db="EMBL/GenBank/DDBJ databases">
        <authorList>
            <person name="Criscuolo A."/>
        </authorList>
    </citation>
    <scope>NUCLEOTIDE SEQUENCE [LARGE SCALE GENOMIC DNA]</scope>
    <source>
        <strain evidence="4">AT11b</strain>
    </source>
</reference>
<dbReference type="GO" id="GO:0016020">
    <property type="term" value="C:membrane"/>
    <property type="evidence" value="ECO:0007669"/>
    <property type="project" value="InterPro"/>
</dbReference>
<dbReference type="InterPro" id="IPR043130">
    <property type="entry name" value="CDP-OH_PTrfase_TM_dom"/>
</dbReference>